<evidence type="ECO:0000259" key="1">
    <source>
        <dbReference type="Pfam" id="PF00576"/>
    </source>
</evidence>
<organism evidence="2 3">
    <name type="scientific">Pseudorhodoferax soli</name>
    <dbReference type="NCBI Taxonomy" id="545864"/>
    <lineage>
        <taxon>Bacteria</taxon>
        <taxon>Pseudomonadati</taxon>
        <taxon>Pseudomonadota</taxon>
        <taxon>Betaproteobacteria</taxon>
        <taxon>Burkholderiales</taxon>
        <taxon>Comamonadaceae</taxon>
    </lineage>
</organism>
<dbReference type="EMBL" id="QPJK01000003">
    <property type="protein sequence ID" value="RCW72592.1"/>
    <property type="molecule type" value="Genomic_DNA"/>
</dbReference>
<dbReference type="InterPro" id="IPR036817">
    <property type="entry name" value="Transthyretin/HIU_hydrolase_sf"/>
</dbReference>
<dbReference type="SUPFAM" id="SSF49472">
    <property type="entry name" value="Transthyretin (synonym: prealbumin)"/>
    <property type="match status" value="1"/>
</dbReference>
<dbReference type="InterPro" id="IPR023416">
    <property type="entry name" value="Transthyretin/HIU_hydrolase_d"/>
</dbReference>
<feature type="domain" description="Transthyretin/hydroxyisourate hydrolase" evidence="1">
    <location>
        <begin position="4"/>
        <end position="116"/>
    </location>
</feature>
<evidence type="ECO:0000313" key="3">
    <source>
        <dbReference type="Proteomes" id="UP000252884"/>
    </source>
</evidence>
<dbReference type="GO" id="GO:0016787">
    <property type="term" value="F:hydrolase activity"/>
    <property type="evidence" value="ECO:0007669"/>
    <property type="project" value="UniProtKB-KW"/>
</dbReference>
<dbReference type="AlphaFoldDB" id="A0A368XXB0"/>
<proteinExistence type="predicted"/>
<dbReference type="Pfam" id="PF00576">
    <property type="entry name" value="Transthyretin"/>
    <property type="match status" value="1"/>
</dbReference>
<keyword evidence="2" id="KW-0378">Hydrolase</keyword>
<reference evidence="2 3" key="1">
    <citation type="submission" date="2018-07" db="EMBL/GenBank/DDBJ databases">
        <title>Genomic Encyclopedia of Type Strains, Phase IV (KMG-IV): sequencing the most valuable type-strain genomes for metagenomic binning, comparative biology and taxonomic classification.</title>
        <authorList>
            <person name="Goeker M."/>
        </authorList>
    </citation>
    <scope>NUCLEOTIDE SEQUENCE [LARGE SCALE GENOMIC DNA]</scope>
    <source>
        <strain evidence="2 3">DSM 21634</strain>
    </source>
</reference>
<name>A0A368XXB0_9BURK</name>
<dbReference type="RefSeq" id="WP_114468010.1">
    <property type="nucleotide sequence ID" value="NZ_QPJK01000003.1"/>
</dbReference>
<dbReference type="Proteomes" id="UP000252884">
    <property type="component" value="Unassembled WGS sequence"/>
</dbReference>
<keyword evidence="3" id="KW-1185">Reference proteome</keyword>
<protein>
    <submittedName>
        <fullName evidence="2">5-hydroxyisourate hydrolase</fullName>
    </submittedName>
</protein>
<sequence length="117" mass="12883">MQTISVHVVDVANGQVARNMRVDVLSQEGGQWREVVSGQVGSNGLVAAIEGVAEPMAAGRYELRLHVADYYRARGTQLPEPAFMDVQVFRFAVADTTRHYHLPVKLTPWGLSCFRGA</sequence>
<dbReference type="Gene3D" id="2.60.40.180">
    <property type="entry name" value="Transthyretin/hydroxyisourate hydrolase domain"/>
    <property type="match status" value="1"/>
</dbReference>
<dbReference type="GO" id="GO:0006144">
    <property type="term" value="P:purine nucleobase metabolic process"/>
    <property type="evidence" value="ECO:0007669"/>
    <property type="project" value="TreeGrafter"/>
</dbReference>
<dbReference type="OrthoDB" id="9792386at2"/>
<gene>
    <name evidence="2" type="ORF">DES41_103198</name>
</gene>
<accession>A0A368XXB0</accession>
<dbReference type="PANTHER" id="PTHR10395">
    <property type="entry name" value="URICASE AND TRANSTHYRETIN-RELATED"/>
    <property type="match status" value="1"/>
</dbReference>
<comment type="caution">
    <text evidence="2">The sequence shown here is derived from an EMBL/GenBank/DDBJ whole genome shotgun (WGS) entry which is preliminary data.</text>
</comment>
<dbReference type="PANTHER" id="PTHR10395:SF7">
    <property type="entry name" value="5-HYDROXYISOURATE HYDROLASE"/>
    <property type="match status" value="1"/>
</dbReference>
<evidence type="ECO:0000313" key="2">
    <source>
        <dbReference type="EMBL" id="RCW72592.1"/>
    </source>
</evidence>